<dbReference type="Pfam" id="PF00001">
    <property type="entry name" value="7tm_1"/>
    <property type="match status" value="1"/>
</dbReference>
<keyword evidence="8 10" id="KW-0675">Receptor</keyword>
<sequence>MEANSTAAAARLPGGGGGLNHTGPGPDPAQVHYPRAATVTAAVCCVIFIVVGVIGNLLTLMVLRQSLRMYCALSFSGNLLTLIVLRQSLRMPGRLSTAATLFLLSLCVSDLLFCAINLPLTASRYINEAWVLGDVACRLFPFFFYGNVAASLLSMTAIAINRYILICHKRLHGKVYRLRNIAVMVACIWICSFGPLLLPLTGVWGQMGLRKRTFSCTILPKNGSSPKKAVFVAGILVPCLLIAACYLMIYCKATRERITTGRSSMPASCSVQSINRKPSSRREDGRLTGMMVTVFVAFVVCFVPLMLVNIFDSNDTRVPTLHVLASVLAWLSAVINPVIYAGSSRYYRAIYRQLVCGDGVSSGRGAAPSEGGADSPALHWEAAEARLTSDA</sequence>
<feature type="transmembrane region" description="Helical" evidence="11">
    <location>
        <begin position="39"/>
        <end position="61"/>
    </location>
</feature>
<gene>
    <name evidence="13" type="primary">Tre1_1</name>
    <name evidence="13" type="ORF">FJT64_013487</name>
</gene>
<dbReference type="PRINTS" id="PR00237">
    <property type="entry name" value="GPCRRHODOPSN"/>
</dbReference>
<dbReference type="Proteomes" id="UP000440578">
    <property type="component" value="Unassembled WGS sequence"/>
</dbReference>
<feature type="transmembrane region" description="Helical" evidence="11">
    <location>
        <begin position="287"/>
        <end position="311"/>
    </location>
</feature>
<evidence type="ECO:0000313" key="13">
    <source>
        <dbReference type="EMBL" id="KAF0288118.1"/>
    </source>
</evidence>
<evidence type="ECO:0000313" key="14">
    <source>
        <dbReference type="Proteomes" id="UP000440578"/>
    </source>
</evidence>
<feature type="transmembrane region" description="Helical" evidence="11">
    <location>
        <begin position="140"/>
        <end position="160"/>
    </location>
</feature>
<evidence type="ECO:0000256" key="5">
    <source>
        <dbReference type="ARBA" id="ARBA00022989"/>
    </source>
</evidence>
<feature type="transmembrane region" description="Helical" evidence="11">
    <location>
        <begin position="181"/>
        <end position="204"/>
    </location>
</feature>
<evidence type="ECO:0000259" key="12">
    <source>
        <dbReference type="PROSITE" id="PS50262"/>
    </source>
</evidence>
<dbReference type="AlphaFoldDB" id="A0A6A4VCF7"/>
<comment type="caution">
    <text evidence="13">The sequence shown here is derived from an EMBL/GenBank/DDBJ whole genome shotgun (WGS) entry which is preliminary data.</text>
</comment>
<accession>A0A6A4VCF7</accession>
<dbReference type="PROSITE" id="PS50262">
    <property type="entry name" value="G_PROTEIN_RECEP_F1_2"/>
    <property type="match status" value="1"/>
</dbReference>
<keyword evidence="4 10" id="KW-0812">Transmembrane</keyword>
<keyword evidence="9 10" id="KW-0807">Transducer</keyword>
<evidence type="ECO:0000256" key="2">
    <source>
        <dbReference type="ARBA" id="ARBA00010663"/>
    </source>
</evidence>
<name>A0A6A4VCF7_AMPAM</name>
<evidence type="ECO:0000256" key="10">
    <source>
        <dbReference type="RuleBase" id="RU000688"/>
    </source>
</evidence>
<dbReference type="Gene3D" id="1.20.1070.10">
    <property type="entry name" value="Rhodopsin 7-helix transmembrane proteins"/>
    <property type="match status" value="1"/>
</dbReference>
<evidence type="ECO:0000256" key="11">
    <source>
        <dbReference type="SAM" id="Phobius"/>
    </source>
</evidence>
<evidence type="ECO:0000256" key="4">
    <source>
        <dbReference type="ARBA" id="ARBA00022692"/>
    </source>
</evidence>
<organism evidence="13 14">
    <name type="scientific">Amphibalanus amphitrite</name>
    <name type="common">Striped barnacle</name>
    <name type="synonym">Balanus amphitrite</name>
    <dbReference type="NCBI Taxonomy" id="1232801"/>
    <lineage>
        <taxon>Eukaryota</taxon>
        <taxon>Metazoa</taxon>
        <taxon>Ecdysozoa</taxon>
        <taxon>Arthropoda</taxon>
        <taxon>Crustacea</taxon>
        <taxon>Multicrustacea</taxon>
        <taxon>Cirripedia</taxon>
        <taxon>Thoracica</taxon>
        <taxon>Thoracicalcarea</taxon>
        <taxon>Balanomorpha</taxon>
        <taxon>Balanoidea</taxon>
        <taxon>Balanidae</taxon>
        <taxon>Amphibalaninae</taxon>
        <taxon>Amphibalanus</taxon>
    </lineage>
</organism>
<feature type="domain" description="G-protein coupled receptors family 1 profile" evidence="12">
    <location>
        <begin position="77"/>
        <end position="340"/>
    </location>
</feature>
<reference evidence="13 14" key="1">
    <citation type="submission" date="2019-07" db="EMBL/GenBank/DDBJ databases">
        <title>Draft genome assembly of a fouling barnacle, Amphibalanus amphitrite (Darwin, 1854): The first reference genome for Thecostraca.</title>
        <authorList>
            <person name="Kim W."/>
        </authorList>
    </citation>
    <scope>NUCLEOTIDE SEQUENCE [LARGE SCALE GENOMIC DNA]</scope>
    <source>
        <strain evidence="13">SNU_AA5</strain>
        <tissue evidence="13">Soma without cirri and trophi</tissue>
    </source>
</reference>
<feature type="transmembrane region" description="Helical" evidence="11">
    <location>
        <begin position="97"/>
        <end position="120"/>
    </location>
</feature>
<keyword evidence="6 10" id="KW-0297">G-protein coupled receptor</keyword>
<dbReference type="GO" id="GO:0005886">
    <property type="term" value="C:plasma membrane"/>
    <property type="evidence" value="ECO:0007669"/>
    <property type="project" value="UniProtKB-SubCell"/>
</dbReference>
<feature type="transmembrane region" description="Helical" evidence="11">
    <location>
        <begin position="323"/>
        <end position="342"/>
    </location>
</feature>
<dbReference type="PANTHER" id="PTHR24228">
    <property type="entry name" value="B2 BRADYKININ RECEPTOR/ANGIOTENSIN II RECEPTOR"/>
    <property type="match status" value="1"/>
</dbReference>
<keyword evidence="3" id="KW-1003">Cell membrane</keyword>
<evidence type="ECO:0000256" key="9">
    <source>
        <dbReference type="ARBA" id="ARBA00023224"/>
    </source>
</evidence>
<evidence type="ECO:0000256" key="8">
    <source>
        <dbReference type="ARBA" id="ARBA00023170"/>
    </source>
</evidence>
<dbReference type="OrthoDB" id="6117944at2759"/>
<feature type="transmembrane region" description="Helical" evidence="11">
    <location>
        <begin position="229"/>
        <end position="249"/>
    </location>
</feature>
<dbReference type="PROSITE" id="PS00237">
    <property type="entry name" value="G_PROTEIN_RECEP_F1_1"/>
    <property type="match status" value="1"/>
</dbReference>
<keyword evidence="5 11" id="KW-1133">Transmembrane helix</keyword>
<keyword evidence="7 11" id="KW-0472">Membrane</keyword>
<comment type="subcellular location">
    <subcellularLocation>
        <location evidence="1">Cell membrane</location>
        <topology evidence="1">Multi-pass membrane protein</topology>
    </subcellularLocation>
</comment>
<dbReference type="EMBL" id="VIIS01002128">
    <property type="protein sequence ID" value="KAF0288118.1"/>
    <property type="molecule type" value="Genomic_DNA"/>
</dbReference>
<dbReference type="GO" id="GO:0004930">
    <property type="term" value="F:G protein-coupled receptor activity"/>
    <property type="evidence" value="ECO:0007669"/>
    <property type="project" value="UniProtKB-KW"/>
</dbReference>
<evidence type="ECO:0000256" key="1">
    <source>
        <dbReference type="ARBA" id="ARBA00004651"/>
    </source>
</evidence>
<dbReference type="InterPro" id="IPR000276">
    <property type="entry name" value="GPCR_Rhodpsn"/>
</dbReference>
<evidence type="ECO:0000256" key="7">
    <source>
        <dbReference type="ARBA" id="ARBA00023136"/>
    </source>
</evidence>
<proteinExistence type="inferred from homology"/>
<dbReference type="SUPFAM" id="SSF81321">
    <property type="entry name" value="Family A G protein-coupled receptor-like"/>
    <property type="match status" value="1"/>
</dbReference>
<evidence type="ECO:0000256" key="3">
    <source>
        <dbReference type="ARBA" id="ARBA00022475"/>
    </source>
</evidence>
<dbReference type="PANTHER" id="PTHR24228:SF71">
    <property type="entry name" value="PROTEIN TRAPPED IN ENDODERM-1"/>
    <property type="match status" value="1"/>
</dbReference>
<protein>
    <submittedName>
        <fullName evidence="13">Protein trapped in endoderm-1</fullName>
    </submittedName>
</protein>
<evidence type="ECO:0000256" key="6">
    <source>
        <dbReference type="ARBA" id="ARBA00023040"/>
    </source>
</evidence>
<keyword evidence="14" id="KW-1185">Reference proteome</keyword>
<comment type="similarity">
    <text evidence="2 10">Belongs to the G-protein coupled receptor 1 family.</text>
</comment>
<dbReference type="InterPro" id="IPR017452">
    <property type="entry name" value="GPCR_Rhodpsn_7TM"/>
</dbReference>